<dbReference type="EMBL" id="JAIMJA010000004">
    <property type="protein sequence ID" value="MCE2594220.1"/>
    <property type="molecule type" value="Genomic_DNA"/>
</dbReference>
<gene>
    <name evidence="2" type="ORF">K6Y31_05260</name>
</gene>
<comment type="caution">
    <text evidence="2">The sequence shown here is derived from an EMBL/GenBank/DDBJ whole genome shotgun (WGS) entry which is preliminary data.</text>
</comment>
<dbReference type="RefSeq" id="WP_233051798.1">
    <property type="nucleotide sequence ID" value="NZ_JAIMJA010000004.1"/>
</dbReference>
<organism evidence="2 3">
    <name type="scientific">Motilimonas cestriensis</name>
    <dbReference type="NCBI Taxonomy" id="2742685"/>
    <lineage>
        <taxon>Bacteria</taxon>
        <taxon>Pseudomonadati</taxon>
        <taxon>Pseudomonadota</taxon>
        <taxon>Gammaproteobacteria</taxon>
        <taxon>Alteromonadales</taxon>
        <taxon>Alteromonadales genera incertae sedis</taxon>
        <taxon>Motilimonas</taxon>
    </lineage>
</organism>
<feature type="transmembrane region" description="Helical" evidence="1">
    <location>
        <begin position="6"/>
        <end position="24"/>
    </location>
</feature>
<keyword evidence="1" id="KW-1133">Transmembrane helix</keyword>
<name>A0ABS8W6V1_9GAMM</name>
<reference evidence="2 3" key="1">
    <citation type="journal article" date="2022" name="Environ. Microbiol. Rep.">
        <title>Eco-phylogenetic analyses reveal divergent evolution of vitamin B12 metabolism in the marine bacterial family 'Psychromonadaceae'.</title>
        <authorList>
            <person name="Jin X."/>
            <person name="Yang Y."/>
            <person name="Cao H."/>
            <person name="Gao B."/>
            <person name="Zhao Z."/>
        </authorList>
    </citation>
    <scope>NUCLEOTIDE SEQUENCE [LARGE SCALE GENOMIC DNA]</scope>
    <source>
        <strain evidence="2 3">MKS20</strain>
    </source>
</reference>
<protein>
    <submittedName>
        <fullName evidence="2">Uncharacterized protein</fullName>
    </submittedName>
</protein>
<evidence type="ECO:0000313" key="3">
    <source>
        <dbReference type="Proteomes" id="UP001201273"/>
    </source>
</evidence>
<sequence length="411" mass="47958">MILLLLEIICVWLIVGNLILLFSYRQALRQFWLEPMVKQPIIIFESDDWGPGPAEHGQALHKIHQLLTEFRDYRGHCAHMTIGAVLSIPDAEKIQQSQYQAYAGLDLSQPQFSDVLGSLKQGQQAGVFSLQLHGREHYWPHTLLSEMQHNNDLKEWLAHNSAYTEKLPSPLQSRWNPPLSIADIAVAVKQEVDLFKRCFGVAAEVVVPPTFVWNEEVEISWRSHGIHTIITPGQRYYKRSETRFWSDKKRIVNHQTSATGQTYLVRNQYFEPEFGHQWREAIDKVTSSIKLARPCLFETHRFNFVNSEEGCQNSLYQMRSLLEQVTKTWPDCCFLSSLELVRLPQHDPDKLLIHHWRHRLQCWRNRAFTLPKFRYLATLTGLNLACWLIVQVKPVTDFSLWQHQSDKPRSN</sequence>
<accession>A0ABS8W6V1</accession>
<evidence type="ECO:0000313" key="2">
    <source>
        <dbReference type="EMBL" id="MCE2594220.1"/>
    </source>
</evidence>
<keyword evidence="1" id="KW-0812">Transmembrane</keyword>
<evidence type="ECO:0000256" key="1">
    <source>
        <dbReference type="SAM" id="Phobius"/>
    </source>
</evidence>
<keyword evidence="1" id="KW-0472">Membrane</keyword>
<proteinExistence type="predicted"/>
<dbReference type="Proteomes" id="UP001201273">
    <property type="component" value="Unassembled WGS sequence"/>
</dbReference>
<keyword evidence="3" id="KW-1185">Reference proteome</keyword>